<dbReference type="InterPro" id="IPR027417">
    <property type="entry name" value="P-loop_NTPase"/>
</dbReference>
<dbReference type="Proteomes" id="UP000464378">
    <property type="component" value="Chromosome"/>
</dbReference>
<dbReference type="CDD" id="cd00009">
    <property type="entry name" value="AAA"/>
    <property type="match status" value="1"/>
</dbReference>
<keyword evidence="7" id="KW-1185">Reference proteome</keyword>
<dbReference type="Gene3D" id="3.40.50.300">
    <property type="entry name" value="P-loop containing nucleotide triphosphate hydrolases"/>
    <property type="match status" value="1"/>
</dbReference>
<dbReference type="GO" id="GO:0005524">
    <property type="term" value="F:ATP binding"/>
    <property type="evidence" value="ECO:0007669"/>
    <property type="project" value="UniProtKB-KW"/>
</dbReference>
<organism evidence="6">
    <name type="scientific">Tuwongella immobilis</name>
    <dbReference type="NCBI Taxonomy" id="692036"/>
    <lineage>
        <taxon>Bacteria</taxon>
        <taxon>Pseudomonadati</taxon>
        <taxon>Planctomycetota</taxon>
        <taxon>Planctomycetia</taxon>
        <taxon>Gemmatales</taxon>
        <taxon>Gemmataceae</taxon>
        <taxon>Tuwongella</taxon>
    </lineage>
</organism>
<dbReference type="EMBL" id="LR593887">
    <property type="protein sequence ID" value="VTS08868.1"/>
    <property type="molecule type" value="Genomic_DNA"/>
</dbReference>
<evidence type="ECO:0000313" key="7">
    <source>
        <dbReference type="Proteomes" id="UP000464378"/>
    </source>
</evidence>
<feature type="domain" description="ATPase AAA-3" evidence="4">
    <location>
        <begin position="49"/>
        <end position="179"/>
    </location>
</feature>
<dbReference type="RefSeq" id="WP_162660962.1">
    <property type="nucleotide sequence ID" value="NZ_LR593887.1"/>
</dbReference>
<dbReference type="KEGG" id="tim:GMBLW1_34370"/>
<dbReference type="Pfam" id="PF17863">
    <property type="entry name" value="AAA_lid_2"/>
    <property type="match status" value="1"/>
</dbReference>
<proteinExistence type="inferred from homology"/>
<dbReference type="InterPro" id="IPR041628">
    <property type="entry name" value="ChlI/MoxR_AAA_lid"/>
</dbReference>
<keyword evidence="2" id="KW-0067">ATP-binding</keyword>
<dbReference type="InterPro" id="IPR050764">
    <property type="entry name" value="CbbQ/NirQ/NorQ/GpvN"/>
</dbReference>
<dbReference type="Pfam" id="PF07726">
    <property type="entry name" value="AAA_3"/>
    <property type="match status" value="1"/>
</dbReference>
<dbReference type="AlphaFoldDB" id="A0A6C2YW66"/>
<keyword evidence="1" id="KW-0547">Nucleotide-binding</keyword>
<dbReference type="SUPFAM" id="SSF52540">
    <property type="entry name" value="P-loop containing nucleoside triphosphate hydrolases"/>
    <property type="match status" value="1"/>
</dbReference>
<gene>
    <name evidence="6" type="ORF">GMBLW1_34370</name>
</gene>
<comment type="similarity">
    <text evidence="3">Belongs to the MoxR family.</text>
</comment>
<name>A0A6C2YW66_9BACT</name>
<dbReference type="InParanoid" id="A0A6C2YW66"/>
<dbReference type="FunFam" id="3.40.50.300:FF:000640">
    <property type="entry name" value="MoxR family ATPase"/>
    <property type="match status" value="1"/>
</dbReference>
<sequence length="317" mass="34452">MALASPDSATEFAPATDTLNRLRAVLNQALKGKPAVIERVLACLLARGHLLMEDLPGLGKTTLAKSLATAVGGQFARVQCTPDLLPGDITGFSVFNQKNREFEFQAGPVFADVLLADEINRTTPRTQSALLEAMAERQVTVDNRRHSLSKTFFVIATQNPVEHHGTYPLPEAQLDRFAMKCSVGYPDRDDEMNLLLAAMGHVDDPTPAEPILAPGELAHLQSAVARIAIQPNVRGYLVDLGRATRNHPKISLGVSPRGMLIWQRVAQAWAFLKQRPFVTPDDVQEMALPVLQVRLGVAGDAASSVIHELLRTVPVPV</sequence>
<evidence type="ECO:0000313" key="6">
    <source>
        <dbReference type="EMBL" id="VIP05756.1"/>
    </source>
</evidence>
<dbReference type="InterPro" id="IPR011703">
    <property type="entry name" value="ATPase_AAA-3"/>
</dbReference>
<dbReference type="PANTHER" id="PTHR42759:SF5">
    <property type="entry name" value="METHANOL DEHYDROGENASE REGULATOR"/>
    <property type="match status" value="1"/>
</dbReference>
<evidence type="ECO:0008006" key="8">
    <source>
        <dbReference type="Google" id="ProtNLM"/>
    </source>
</evidence>
<evidence type="ECO:0000256" key="3">
    <source>
        <dbReference type="ARBA" id="ARBA00061607"/>
    </source>
</evidence>
<dbReference type="PIRSF" id="PIRSF002849">
    <property type="entry name" value="AAA_ATPase_chaperone_MoxR_prd"/>
    <property type="match status" value="1"/>
</dbReference>
<dbReference type="Gene3D" id="1.10.8.80">
    <property type="entry name" value="Magnesium chelatase subunit I, C-Terminal domain"/>
    <property type="match status" value="1"/>
</dbReference>
<feature type="domain" description="ChlI/MoxR AAA lid" evidence="5">
    <location>
        <begin position="242"/>
        <end position="296"/>
    </location>
</feature>
<protein>
    <recommendedName>
        <fullName evidence="8">AAA+ ATPase domain-containing protein</fullName>
    </recommendedName>
</protein>
<evidence type="ECO:0000259" key="4">
    <source>
        <dbReference type="Pfam" id="PF07726"/>
    </source>
</evidence>
<reference evidence="6" key="1">
    <citation type="submission" date="2019-04" db="EMBL/GenBank/DDBJ databases">
        <authorList>
            <consortium name="Science for Life Laboratories"/>
        </authorList>
    </citation>
    <scope>NUCLEOTIDE SEQUENCE</scope>
    <source>
        <strain evidence="6">MBLW1</strain>
    </source>
</reference>
<evidence type="ECO:0000259" key="5">
    <source>
        <dbReference type="Pfam" id="PF17863"/>
    </source>
</evidence>
<accession>A0A6C2YW66</accession>
<dbReference type="GO" id="GO:0016887">
    <property type="term" value="F:ATP hydrolysis activity"/>
    <property type="evidence" value="ECO:0007669"/>
    <property type="project" value="InterPro"/>
</dbReference>
<evidence type="ECO:0000256" key="1">
    <source>
        <dbReference type="ARBA" id="ARBA00022741"/>
    </source>
</evidence>
<evidence type="ECO:0000256" key="2">
    <source>
        <dbReference type="ARBA" id="ARBA00022840"/>
    </source>
</evidence>
<dbReference type="PANTHER" id="PTHR42759">
    <property type="entry name" value="MOXR FAMILY PROTEIN"/>
    <property type="match status" value="1"/>
</dbReference>
<dbReference type="EMBL" id="LR586016">
    <property type="protein sequence ID" value="VIP05756.1"/>
    <property type="molecule type" value="Genomic_DNA"/>
</dbReference>